<dbReference type="InterPro" id="IPR001130">
    <property type="entry name" value="TatD-like"/>
</dbReference>
<dbReference type="InterPro" id="IPR053044">
    <property type="entry name" value="Metallo-hydrolase/TatD-type"/>
</dbReference>
<protein>
    <recommendedName>
        <fullName evidence="4">Metallo-dependent hydrolase</fullName>
    </recommendedName>
</protein>
<feature type="compositionally biased region" description="Basic and acidic residues" evidence="1">
    <location>
        <begin position="226"/>
        <end position="235"/>
    </location>
</feature>
<reference evidence="2" key="1">
    <citation type="journal article" date="2020" name="Fungal Divers.">
        <title>Resolving the Mortierellaceae phylogeny through synthesis of multi-gene phylogenetics and phylogenomics.</title>
        <authorList>
            <person name="Vandepol N."/>
            <person name="Liber J."/>
            <person name="Desiro A."/>
            <person name="Na H."/>
            <person name="Kennedy M."/>
            <person name="Barry K."/>
            <person name="Grigoriev I.V."/>
            <person name="Miller A.N."/>
            <person name="O'Donnell K."/>
            <person name="Stajich J.E."/>
            <person name="Bonito G."/>
        </authorList>
    </citation>
    <scope>NUCLEOTIDE SEQUENCE</scope>
    <source>
        <strain evidence="2">NVP1</strain>
    </source>
</reference>
<comment type="caution">
    <text evidence="2">The sequence shown here is derived from an EMBL/GenBank/DDBJ whole genome shotgun (WGS) entry which is preliminary data.</text>
</comment>
<feature type="region of interest" description="Disordered" evidence="1">
    <location>
        <begin position="480"/>
        <end position="536"/>
    </location>
</feature>
<organism evidence="2 3">
    <name type="scientific">Podila minutissima</name>
    <dbReference type="NCBI Taxonomy" id="64525"/>
    <lineage>
        <taxon>Eukaryota</taxon>
        <taxon>Fungi</taxon>
        <taxon>Fungi incertae sedis</taxon>
        <taxon>Mucoromycota</taxon>
        <taxon>Mortierellomycotina</taxon>
        <taxon>Mortierellomycetes</taxon>
        <taxon>Mortierellales</taxon>
        <taxon>Mortierellaceae</taxon>
        <taxon>Podila</taxon>
    </lineage>
</organism>
<dbReference type="GO" id="GO:0016788">
    <property type="term" value="F:hydrolase activity, acting on ester bonds"/>
    <property type="evidence" value="ECO:0007669"/>
    <property type="project" value="InterPro"/>
</dbReference>
<proteinExistence type="predicted"/>
<evidence type="ECO:0008006" key="4">
    <source>
        <dbReference type="Google" id="ProtNLM"/>
    </source>
</evidence>
<evidence type="ECO:0000313" key="2">
    <source>
        <dbReference type="EMBL" id="KAF9332181.1"/>
    </source>
</evidence>
<dbReference type="InterPro" id="IPR032466">
    <property type="entry name" value="Metal_Hydrolase"/>
</dbReference>
<feature type="compositionally biased region" description="Basic and acidic residues" evidence="1">
    <location>
        <begin position="480"/>
        <end position="489"/>
    </location>
</feature>
<dbReference type="Gene3D" id="3.20.20.140">
    <property type="entry name" value="Metal-dependent hydrolases"/>
    <property type="match status" value="2"/>
</dbReference>
<dbReference type="Pfam" id="PF01026">
    <property type="entry name" value="TatD_DNase"/>
    <property type="match status" value="1"/>
</dbReference>
<sequence length="654" mass="72302">MCGDGHAHGLDGSPSTECDTDIITQYSPQLISQLSDAHCHIQDDRQNIYALVDSWKNGASNTTVAPLYAGNICLMGVQPSKDLGLETTTKDTQEAIESLTLNTSTVSSSSVTPTNIITVSWNDTDTKGDWDLVSQLAHDYPDRFVPSFGIHPWFTHKYQPLQEKDSNAVEIGGARRHGKNVATTEGASAEAEPILSFSSAAVTAVPGSGVRHEAFLAMSKQLQEQMAKESLDRELGQSQNAATKTESSHQSQEAPKDQETVDEGNDNNDRDVPIRLSSHLQHQQDHPSSVSPRLAHYQQVLQVPASAPITYLPALAARLPEPRALEPAMQELRRKLEEHPTAVLGEIGLDRTARVPEPCTPAETPQGDASATGGQKKTTLALTSIQHQLNVVREQLKIAASLDRAVSFHCVQAYGHWHDFLIQEGRRLKQREADQEYRQQLQQIHASGGTPTLDSTSLLGGQEAGARLSKRGAARLRREAREAEWERHVASTVQESSDEEDEDSEDEEEICGSSSEERKKKSGSNPGLADSTPAPLVLPPVPVFEEVLPPRLCMHSYGGSVDMMRAFTKMDHPPEIFFSFSILINGRLQERKLQELIQAVPEDRLLIESDHHSYMLLDGLLMDMVKKVSEIRGWTIEQTVQKTTRNWHRFVYGH</sequence>
<dbReference type="SUPFAM" id="SSF51556">
    <property type="entry name" value="Metallo-dependent hydrolases"/>
    <property type="match status" value="1"/>
</dbReference>
<evidence type="ECO:0000256" key="1">
    <source>
        <dbReference type="SAM" id="MobiDB-lite"/>
    </source>
</evidence>
<evidence type="ECO:0000313" key="3">
    <source>
        <dbReference type="Proteomes" id="UP000696485"/>
    </source>
</evidence>
<dbReference type="AlphaFoldDB" id="A0A9P5SKF6"/>
<dbReference type="EMBL" id="JAAAUY010000276">
    <property type="protein sequence ID" value="KAF9332181.1"/>
    <property type="molecule type" value="Genomic_DNA"/>
</dbReference>
<accession>A0A9P5SKF6</accession>
<feature type="region of interest" description="Disordered" evidence="1">
    <location>
        <begin position="226"/>
        <end position="272"/>
    </location>
</feature>
<keyword evidence="3" id="KW-1185">Reference proteome</keyword>
<gene>
    <name evidence="2" type="ORF">BG006_004946</name>
</gene>
<name>A0A9P5SKF6_9FUNG</name>
<dbReference type="PANTHER" id="PTHR47345">
    <property type="entry name" value="CUT9-INTERACTING PROTEIN SCN1"/>
    <property type="match status" value="1"/>
</dbReference>
<feature type="compositionally biased region" description="Acidic residues" evidence="1">
    <location>
        <begin position="496"/>
        <end position="510"/>
    </location>
</feature>
<feature type="compositionally biased region" description="Polar residues" evidence="1">
    <location>
        <begin position="236"/>
        <end position="253"/>
    </location>
</feature>
<dbReference type="Proteomes" id="UP000696485">
    <property type="component" value="Unassembled WGS sequence"/>
</dbReference>
<dbReference type="PANTHER" id="PTHR47345:SF1">
    <property type="entry name" value="CUT9-INTERACTING PROTEIN SCN1"/>
    <property type="match status" value="1"/>
</dbReference>